<protein>
    <recommendedName>
        <fullName evidence="4">Scaffolding protein</fullName>
    </recommendedName>
</protein>
<keyword evidence="3" id="KW-1185">Reference proteome</keyword>
<accession>G8I4C0</accession>
<dbReference type="GeneID" id="18990008"/>
<evidence type="ECO:0000313" key="3">
    <source>
        <dbReference type="Proteomes" id="UP000005857"/>
    </source>
</evidence>
<feature type="compositionally biased region" description="Low complexity" evidence="1">
    <location>
        <begin position="1"/>
        <end position="14"/>
    </location>
</feature>
<reference evidence="2 3" key="1">
    <citation type="journal article" date="2012" name="J. Virol.">
        <title>Complete Genome Sequences of 138 Mycobacteriophages.</title>
        <authorList>
            <consortium name="the Science Education Alliance Phage Hunters Advancing Genomics and Evolutionary Science Program"/>
            <consortium name="the KwaZulu-Natal Research Institute for Tuberculosis and HIV Mycobacterial Genetics Course Students"/>
            <consortium name="the Phage Hunters Integrating Research and Education Program"/>
            <person name="Hatfull G.F."/>
        </authorList>
    </citation>
    <scope>NUCLEOTIDE SEQUENCE [LARGE SCALE GENOMIC DNA]</scope>
</reference>
<evidence type="ECO:0008006" key="4">
    <source>
        <dbReference type="Google" id="ProtNLM"/>
    </source>
</evidence>
<feature type="compositionally biased region" description="Basic and acidic residues" evidence="1">
    <location>
        <begin position="41"/>
        <end position="54"/>
    </location>
</feature>
<feature type="region of interest" description="Disordered" evidence="1">
    <location>
        <begin position="139"/>
        <end position="187"/>
    </location>
</feature>
<organism evidence="2 3">
    <name type="scientific">Mycobacterium phage DS6A</name>
    <dbReference type="NCBI Taxonomy" id="45764"/>
    <lineage>
        <taxon>Viruses</taxon>
        <taxon>Duplodnaviria</taxon>
        <taxon>Heunggongvirae</taxon>
        <taxon>Uroviricota</taxon>
        <taxon>Caudoviricetes</taxon>
        <taxon>Hnatkovirus</taxon>
        <taxon>Hnatkovirus DS6A</taxon>
    </lineage>
</organism>
<proteinExistence type="predicted"/>
<dbReference type="Proteomes" id="UP000005857">
    <property type="component" value="Segment"/>
</dbReference>
<feature type="region of interest" description="Disordered" evidence="1">
    <location>
        <begin position="1"/>
        <end position="54"/>
    </location>
</feature>
<sequence length="187" mass="19675">MADAADTPTTPDAGNDGGTETPKPEGGKDTGLGEAGQKALAAERDARKAAERELRDAKKATAELAAKVKEFEDRGKSDDQKKDERIAELESLVNKHKSELEAQLKAAERSKLAATVAAEKGVPVELLKGDTREALEASADKALEWRNPKGTKIPRPQGIRSGASAPPDGSTPKQQAAAALRLMRTGG</sequence>
<name>G8I4C0_9CAUD</name>
<gene>
    <name evidence="2" type="primary">10</name>
    <name evidence="2" type="ORF">DS6A_10</name>
</gene>
<evidence type="ECO:0000313" key="2">
    <source>
        <dbReference type="EMBL" id="AER47564.1"/>
    </source>
</evidence>
<dbReference type="EMBL" id="JN698994">
    <property type="protein sequence ID" value="AER47564.1"/>
    <property type="molecule type" value="Genomic_DNA"/>
</dbReference>
<dbReference type="KEGG" id="vg:18990008"/>
<dbReference type="RefSeq" id="YP_009018698.1">
    <property type="nucleotide sequence ID" value="NC_023744.1"/>
</dbReference>
<evidence type="ECO:0000256" key="1">
    <source>
        <dbReference type="SAM" id="MobiDB-lite"/>
    </source>
</evidence>